<dbReference type="Pfam" id="PF07534">
    <property type="entry name" value="TLD"/>
    <property type="match status" value="1"/>
</dbReference>
<dbReference type="GO" id="GO:0005739">
    <property type="term" value="C:mitochondrion"/>
    <property type="evidence" value="ECO:0007669"/>
    <property type="project" value="UniProtKB-SubCell"/>
</dbReference>
<dbReference type="GO" id="GO:0030659">
    <property type="term" value="C:cytoplasmic vesicle membrane"/>
    <property type="evidence" value="ECO:0007669"/>
    <property type="project" value="UniProtKB-SubCell"/>
</dbReference>
<evidence type="ECO:0000256" key="3">
    <source>
        <dbReference type="ARBA" id="ARBA00004184"/>
    </source>
</evidence>
<organism evidence="12">
    <name type="scientific">Odontella aurita</name>
    <dbReference type="NCBI Taxonomy" id="265563"/>
    <lineage>
        <taxon>Eukaryota</taxon>
        <taxon>Sar</taxon>
        <taxon>Stramenopiles</taxon>
        <taxon>Ochrophyta</taxon>
        <taxon>Bacillariophyta</taxon>
        <taxon>Mediophyceae</taxon>
        <taxon>Biddulphiophycidae</taxon>
        <taxon>Eupodiscales</taxon>
        <taxon>Odontellaceae</taxon>
        <taxon>Odontella</taxon>
    </lineage>
</organism>
<evidence type="ECO:0000259" key="11">
    <source>
        <dbReference type="PROSITE" id="PS51886"/>
    </source>
</evidence>
<dbReference type="PANTHER" id="PTHR23354:SF62">
    <property type="entry name" value="MUSTARD, ISOFORM V"/>
    <property type="match status" value="1"/>
</dbReference>
<dbReference type="SMART" id="SM00164">
    <property type="entry name" value="TBC"/>
    <property type="match status" value="1"/>
</dbReference>
<sequence>MTMAETCGEGAPGSEHMKFFILSQDMLRKTKVDQRIGKGWPDRPPLFEGKSDKKVQQNLKEMCQGGIPPALRCAVWATSVVQAAHPHQPRKVADEIGTLAKVGAFDFAWGEVLKQTFPDESDETDSFAPHFGLKKEYMSSLVDSNHGGKKIPEAGVRSLTRVLCAVRHMHGIDYAPLIPDLAAIFLNFMPESYAYATLREMINESSRFFAVGKIEHYSVCRAFADVMKMLYPQTALEMEEIGALSPKGLDPIFRRFFTSLMRYEHVLRIMDLFTLEGMKVIFRFGVALIAMWKTELKVMHMKDAQSWWLTIKIFTYSASFEFGDLVKKAYGYHGSRLRKRIQFPRRRAIERIVKYNEEWAASHVSDRQSDTPAKPMGFVKGDIEIVLARPALVRSSLAGWLPLAYQATKLELLYSTNEHGRSLSQLYERCSRTKHTITLVEVLQTGATIGMFATHAWRVNPRIYGDGQCFLFRARPDPKCFKWRPANTGSIDDFENEALMEQFQVGREHYISMGGNKDGTSGLQINGALTKGESYPALGFDNEPLPGAGLHEFEIGTVEVYRLVREIDGKPVDGEDDLVWNF</sequence>
<dbReference type="InterPro" id="IPR035969">
    <property type="entry name" value="Rab-GAP_TBC_sf"/>
</dbReference>
<evidence type="ECO:0000256" key="5">
    <source>
        <dbReference type="ARBA" id="ARBA00023018"/>
    </source>
</evidence>
<proteinExistence type="inferred from homology"/>
<evidence type="ECO:0000256" key="10">
    <source>
        <dbReference type="ARBA" id="ARBA00040604"/>
    </source>
</evidence>
<dbReference type="Gene3D" id="1.10.472.80">
    <property type="entry name" value="Ypt/Rab-GAP domain of gyp1p, domain 3"/>
    <property type="match status" value="1"/>
</dbReference>
<keyword evidence="7" id="KW-0472">Membrane</keyword>
<reference evidence="12" key="1">
    <citation type="submission" date="2021-01" db="EMBL/GenBank/DDBJ databases">
        <authorList>
            <person name="Corre E."/>
            <person name="Pelletier E."/>
            <person name="Niang G."/>
            <person name="Scheremetjew M."/>
            <person name="Finn R."/>
            <person name="Kale V."/>
            <person name="Holt S."/>
            <person name="Cochrane G."/>
            <person name="Meng A."/>
            <person name="Brown T."/>
            <person name="Cohen L."/>
        </authorList>
    </citation>
    <scope>NUCLEOTIDE SEQUENCE</scope>
    <source>
        <strain evidence="12">Isolate 1302-5</strain>
    </source>
</reference>
<comment type="subcellular location">
    <subcellularLocation>
        <location evidence="1">Cytoplasmic vesicle membrane</location>
    </subcellularLocation>
    <subcellularLocation>
        <location evidence="3">Endomembrane system</location>
        <topology evidence="3">Peripheral membrane protein</topology>
    </subcellularLocation>
    <subcellularLocation>
        <location evidence="2">Mitochondrion</location>
    </subcellularLocation>
    <subcellularLocation>
        <location evidence="9">Synapse</location>
    </subcellularLocation>
</comment>
<gene>
    <name evidence="12" type="ORF">OAUR00152_LOCUS29646</name>
</gene>
<keyword evidence="5" id="KW-0770">Synapse</keyword>
<dbReference type="SMART" id="SM00584">
    <property type="entry name" value="TLDc"/>
    <property type="match status" value="1"/>
</dbReference>
<dbReference type="InterPro" id="IPR006571">
    <property type="entry name" value="TLDc_dom"/>
</dbReference>
<dbReference type="Pfam" id="PF00566">
    <property type="entry name" value="RabGAP-TBC"/>
    <property type="match status" value="1"/>
</dbReference>
<keyword evidence="6" id="KW-0496">Mitochondrion</keyword>
<dbReference type="PROSITE" id="PS51886">
    <property type="entry name" value="TLDC"/>
    <property type="match status" value="1"/>
</dbReference>
<dbReference type="EMBL" id="HBKQ01043053">
    <property type="protein sequence ID" value="CAE2267226.1"/>
    <property type="molecule type" value="Transcribed_RNA"/>
</dbReference>
<evidence type="ECO:0000256" key="7">
    <source>
        <dbReference type="ARBA" id="ARBA00023136"/>
    </source>
</evidence>
<evidence type="ECO:0000256" key="9">
    <source>
        <dbReference type="ARBA" id="ARBA00034103"/>
    </source>
</evidence>
<evidence type="ECO:0000256" key="1">
    <source>
        <dbReference type="ARBA" id="ARBA00004156"/>
    </source>
</evidence>
<evidence type="ECO:0000256" key="2">
    <source>
        <dbReference type="ARBA" id="ARBA00004173"/>
    </source>
</evidence>
<dbReference type="PANTHER" id="PTHR23354">
    <property type="entry name" value="NUCLEOLAR PROTEIN 7/ESTROGEN RECEPTOR COACTIVATOR-RELATED"/>
    <property type="match status" value="1"/>
</dbReference>
<evidence type="ECO:0000256" key="4">
    <source>
        <dbReference type="ARBA" id="ARBA00009540"/>
    </source>
</evidence>
<protein>
    <recommendedName>
        <fullName evidence="10">Oxidation resistance protein 1</fullName>
    </recommendedName>
</protein>
<dbReference type="GO" id="GO:0012505">
    <property type="term" value="C:endomembrane system"/>
    <property type="evidence" value="ECO:0007669"/>
    <property type="project" value="UniProtKB-SubCell"/>
</dbReference>
<dbReference type="SUPFAM" id="SSF47923">
    <property type="entry name" value="Ypt/Rab-GAP domain of gyp1p"/>
    <property type="match status" value="1"/>
</dbReference>
<dbReference type="AlphaFoldDB" id="A0A7S4JLI3"/>
<evidence type="ECO:0000256" key="6">
    <source>
        <dbReference type="ARBA" id="ARBA00023128"/>
    </source>
</evidence>
<keyword evidence="8" id="KW-0968">Cytoplasmic vesicle</keyword>
<feature type="domain" description="TLDc" evidence="11">
    <location>
        <begin position="391"/>
        <end position="564"/>
    </location>
</feature>
<dbReference type="InterPro" id="IPR000195">
    <property type="entry name" value="Rab-GAP-TBC_dom"/>
</dbReference>
<evidence type="ECO:0000313" key="12">
    <source>
        <dbReference type="EMBL" id="CAE2267226.1"/>
    </source>
</evidence>
<comment type="similarity">
    <text evidence="4">Belongs to the OXR1 family.</text>
</comment>
<accession>A0A7S4JLI3</accession>
<name>A0A7S4JLI3_9STRA</name>
<evidence type="ECO:0000256" key="8">
    <source>
        <dbReference type="ARBA" id="ARBA00023329"/>
    </source>
</evidence>